<keyword evidence="4" id="KW-0862">Zinc</keyword>
<comment type="caution">
    <text evidence="6">The sequence shown here is derived from an EMBL/GenBank/DDBJ whole genome shotgun (WGS) entry which is preliminary data.</text>
</comment>
<dbReference type="Pfam" id="PF05368">
    <property type="entry name" value="NmrA"/>
    <property type="match status" value="1"/>
</dbReference>
<name>A0A813VAQ0_9BILA</name>
<dbReference type="InterPro" id="IPR007527">
    <property type="entry name" value="Znf_SWIM"/>
</dbReference>
<protein>
    <recommendedName>
        <fullName evidence="3">NmrA-like family domain-containing protein 1</fullName>
    </recommendedName>
</protein>
<dbReference type="GO" id="GO:0005634">
    <property type="term" value="C:nucleus"/>
    <property type="evidence" value="ECO:0007669"/>
    <property type="project" value="TreeGrafter"/>
</dbReference>
<dbReference type="InterPro" id="IPR036291">
    <property type="entry name" value="NAD(P)-bd_dom_sf"/>
</dbReference>
<organism evidence="6 7">
    <name type="scientific">Adineta steineri</name>
    <dbReference type="NCBI Taxonomy" id="433720"/>
    <lineage>
        <taxon>Eukaryota</taxon>
        <taxon>Metazoa</taxon>
        <taxon>Spiralia</taxon>
        <taxon>Gnathifera</taxon>
        <taxon>Rotifera</taxon>
        <taxon>Eurotatoria</taxon>
        <taxon>Bdelloidea</taxon>
        <taxon>Adinetida</taxon>
        <taxon>Adinetidae</taxon>
        <taxon>Adineta</taxon>
    </lineage>
</organism>
<keyword evidence="2" id="KW-0521">NADP</keyword>
<accession>A0A813VAQ0</accession>
<evidence type="ECO:0000256" key="3">
    <source>
        <dbReference type="ARBA" id="ARBA00040296"/>
    </source>
</evidence>
<gene>
    <name evidence="6" type="ORF">IZO911_LOCUS8879</name>
</gene>
<reference evidence="6" key="1">
    <citation type="submission" date="2021-02" db="EMBL/GenBank/DDBJ databases">
        <authorList>
            <person name="Nowell W R."/>
        </authorList>
    </citation>
    <scope>NUCLEOTIDE SEQUENCE</scope>
</reference>
<dbReference type="PANTHER" id="PTHR42748">
    <property type="entry name" value="NITROGEN METABOLITE REPRESSION PROTEIN NMRA FAMILY MEMBER"/>
    <property type="match status" value="1"/>
</dbReference>
<evidence type="ECO:0000259" key="5">
    <source>
        <dbReference type="PROSITE" id="PS50966"/>
    </source>
</evidence>
<dbReference type="Proteomes" id="UP000663860">
    <property type="component" value="Unassembled WGS sequence"/>
</dbReference>
<sequence length="337" mass="38345">MLSQQRQRKIIIIGGTGKQGSAVINALLPSKSTSSLHLLTLTRNLQSKKALELKEREVELVQKDLNEATVDQLTDVFQGADGLFIAQAISDKEVEQGYKIINAAEKACVKQVVYSSVCRAHDAPNVPHFHSKFLIEEYLKQSSIKYYTILRPFSFMENLFFATRYDKEKVCFFTDPQTTVNHIACEDIGKVADRDTSLTNAKHFATEPTISLALWTSSYHWAKSDKNVICLNNESSKVYYIPTRDLDSIPQKDLNRYKTQKFTTFNQLKKSFDIWCLEVENDSNWRKSKCNCPAFLKNFICKHVVGMGIRLKHCKPPAAAKTVPIGEKRKRGRPSRA</sequence>
<evidence type="ECO:0000313" key="7">
    <source>
        <dbReference type="Proteomes" id="UP000663860"/>
    </source>
</evidence>
<evidence type="ECO:0000256" key="4">
    <source>
        <dbReference type="PROSITE-ProRule" id="PRU00325"/>
    </source>
</evidence>
<keyword evidence="4" id="KW-0479">Metal-binding</keyword>
<evidence type="ECO:0000313" key="6">
    <source>
        <dbReference type="EMBL" id="CAF0837540.1"/>
    </source>
</evidence>
<dbReference type="GO" id="GO:0008270">
    <property type="term" value="F:zinc ion binding"/>
    <property type="evidence" value="ECO:0007669"/>
    <property type="project" value="UniProtKB-KW"/>
</dbReference>
<evidence type="ECO:0000256" key="2">
    <source>
        <dbReference type="ARBA" id="ARBA00022857"/>
    </source>
</evidence>
<dbReference type="PANTHER" id="PTHR42748:SF7">
    <property type="entry name" value="NMRA LIKE REDOX SENSOR 1-RELATED"/>
    <property type="match status" value="1"/>
</dbReference>
<evidence type="ECO:0000256" key="1">
    <source>
        <dbReference type="ARBA" id="ARBA00006328"/>
    </source>
</evidence>
<feature type="domain" description="SWIM-type" evidence="5">
    <location>
        <begin position="275"/>
        <end position="312"/>
    </location>
</feature>
<dbReference type="AlphaFoldDB" id="A0A813VAQ0"/>
<dbReference type="Gene3D" id="3.40.50.720">
    <property type="entry name" value="NAD(P)-binding Rossmann-like Domain"/>
    <property type="match status" value="1"/>
</dbReference>
<dbReference type="Pfam" id="PF04434">
    <property type="entry name" value="SWIM"/>
    <property type="match status" value="1"/>
</dbReference>
<dbReference type="SUPFAM" id="SSF51735">
    <property type="entry name" value="NAD(P)-binding Rossmann-fold domains"/>
    <property type="match status" value="1"/>
</dbReference>
<dbReference type="InterPro" id="IPR008030">
    <property type="entry name" value="NmrA-like"/>
</dbReference>
<dbReference type="EMBL" id="CAJNOE010000061">
    <property type="protein sequence ID" value="CAF0837540.1"/>
    <property type="molecule type" value="Genomic_DNA"/>
</dbReference>
<dbReference type="PROSITE" id="PS50966">
    <property type="entry name" value="ZF_SWIM"/>
    <property type="match status" value="1"/>
</dbReference>
<dbReference type="InterPro" id="IPR051164">
    <property type="entry name" value="NmrA-like_oxidored"/>
</dbReference>
<dbReference type="Gene3D" id="3.90.25.10">
    <property type="entry name" value="UDP-galactose 4-epimerase, domain 1"/>
    <property type="match status" value="1"/>
</dbReference>
<comment type="similarity">
    <text evidence="1">Belongs to the NmrA-type oxidoreductase family.</text>
</comment>
<proteinExistence type="inferred from homology"/>
<keyword evidence="4" id="KW-0863">Zinc-finger</keyword>